<dbReference type="Gene3D" id="3.40.50.150">
    <property type="entry name" value="Vaccinia Virus protein VP39"/>
    <property type="match status" value="1"/>
</dbReference>
<dbReference type="InterPro" id="IPR013216">
    <property type="entry name" value="Methyltransf_11"/>
</dbReference>
<proteinExistence type="predicted"/>
<dbReference type="InterPro" id="IPR029063">
    <property type="entry name" value="SAM-dependent_MTases_sf"/>
</dbReference>
<evidence type="ECO:0000313" key="5">
    <source>
        <dbReference type="EMBL" id="SOB62172.1"/>
    </source>
</evidence>
<name>A0A2C8FEC1_9BACT</name>
<protein>
    <submittedName>
        <fullName evidence="5">Putative 3-demethylubiquinol 3-O-methyltransferase</fullName>
        <ecNumber evidence="5">2.1.1.64</ecNumber>
    </submittedName>
</protein>
<dbReference type="PANTHER" id="PTHR43464">
    <property type="entry name" value="METHYLTRANSFERASE"/>
    <property type="match status" value="1"/>
</dbReference>
<accession>A0A2C8FEC1</accession>
<keyword evidence="5" id="KW-0614">Plasmid</keyword>
<dbReference type="Pfam" id="PF08241">
    <property type="entry name" value="Methyltransf_11"/>
    <property type="match status" value="1"/>
</dbReference>
<evidence type="ECO:0000256" key="3">
    <source>
        <dbReference type="ARBA" id="ARBA00022691"/>
    </source>
</evidence>
<evidence type="ECO:0000256" key="2">
    <source>
        <dbReference type="ARBA" id="ARBA00022679"/>
    </source>
</evidence>
<evidence type="ECO:0000313" key="6">
    <source>
        <dbReference type="Proteomes" id="UP000219215"/>
    </source>
</evidence>
<dbReference type="KEGG" id="pprf:DPRO_PB0005"/>
<organism evidence="5 6">
    <name type="scientific">Pseudodesulfovibrio profundus</name>
    <dbReference type="NCBI Taxonomy" id="57320"/>
    <lineage>
        <taxon>Bacteria</taxon>
        <taxon>Pseudomonadati</taxon>
        <taxon>Thermodesulfobacteriota</taxon>
        <taxon>Desulfovibrionia</taxon>
        <taxon>Desulfovibrionales</taxon>
        <taxon>Desulfovibrionaceae</taxon>
    </lineage>
</organism>
<dbReference type="AlphaFoldDB" id="A0A2C8FEC1"/>
<feature type="domain" description="Methyltransferase type 11" evidence="4">
    <location>
        <begin position="55"/>
        <end position="151"/>
    </location>
</feature>
<dbReference type="EC" id="2.1.1.64" evidence="5"/>
<evidence type="ECO:0000256" key="1">
    <source>
        <dbReference type="ARBA" id="ARBA00022603"/>
    </source>
</evidence>
<dbReference type="CDD" id="cd02440">
    <property type="entry name" value="AdoMet_MTases"/>
    <property type="match status" value="1"/>
</dbReference>
<geneLocation type="plasmid" evidence="6">
    <name>pbdpro</name>
</geneLocation>
<dbReference type="EMBL" id="LT907977">
    <property type="protein sequence ID" value="SOB62172.1"/>
    <property type="molecule type" value="Genomic_DNA"/>
</dbReference>
<dbReference type="GO" id="GO:0032259">
    <property type="term" value="P:methylation"/>
    <property type="evidence" value="ECO:0007669"/>
    <property type="project" value="UniProtKB-KW"/>
</dbReference>
<sequence length="239" mass="27226">MDKISTAIPEHFSKEKKKRYLDACKRYNDCTCRKINNKHRGIYKAIRKHPSKNLLDVGCGDGYFACFLAKLGYNVTGIDLSKESLSVAKSLAKTVGVDKVNFSYINAHELWRGSYDAAYCFDVVEHILWEEQGSFLESIYNRLKPKGAFFVRAPHAFNIRQYIPGHIGLPTYEQFMGLATEVGFTPKVIIGHSGIASIINYAIPYEKAVDMLFSSSSYWRYTFMKYLSLANVVVKLEKK</sequence>
<keyword evidence="1 5" id="KW-0489">Methyltransferase</keyword>
<gene>
    <name evidence="5" type="ORF">DPRO_PB0005</name>
</gene>
<dbReference type="Proteomes" id="UP000219215">
    <property type="component" value="Plasmid pbDPRO"/>
</dbReference>
<dbReference type="RefSeq" id="WP_097013859.1">
    <property type="nucleotide sequence ID" value="NZ_LT907977.1"/>
</dbReference>
<evidence type="ECO:0000259" key="4">
    <source>
        <dbReference type="Pfam" id="PF08241"/>
    </source>
</evidence>
<keyword evidence="6" id="KW-1185">Reference proteome</keyword>
<dbReference type="SUPFAM" id="SSF53335">
    <property type="entry name" value="S-adenosyl-L-methionine-dependent methyltransferases"/>
    <property type="match status" value="1"/>
</dbReference>
<dbReference type="PANTHER" id="PTHR43464:SF19">
    <property type="entry name" value="UBIQUINONE BIOSYNTHESIS O-METHYLTRANSFERASE, MITOCHONDRIAL"/>
    <property type="match status" value="1"/>
</dbReference>
<keyword evidence="2 5" id="KW-0808">Transferase</keyword>
<dbReference type="GO" id="GO:0061542">
    <property type="term" value="F:3-demethylubiquinol 3-O-methyltransferase activity"/>
    <property type="evidence" value="ECO:0007669"/>
    <property type="project" value="UniProtKB-EC"/>
</dbReference>
<reference evidence="6" key="1">
    <citation type="submission" date="2017-09" db="EMBL/GenBank/DDBJ databases">
        <authorList>
            <person name="Regsiter A."/>
            <person name="William W."/>
        </authorList>
    </citation>
    <scope>NUCLEOTIDE SEQUENCE [LARGE SCALE GENOMIC DNA]</scope>
    <source>
        <strain evidence="6">500-1</strain>
        <plasmid evidence="6">pbdpro</plasmid>
    </source>
</reference>
<keyword evidence="3" id="KW-0949">S-adenosyl-L-methionine</keyword>
<dbReference type="OrthoDB" id="7342932at2"/>